<proteinExistence type="predicted"/>
<evidence type="ECO:0000313" key="2">
    <source>
        <dbReference type="EnsemblPlants" id="Solyc01g014980.3.1"/>
    </source>
</evidence>
<keyword evidence="3" id="KW-1185">Reference proteome</keyword>
<reference evidence="2" key="2">
    <citation type="submission" date="2019-01" db="UniProtKB">
        <authorList>
            <consortium name="EnsemblPlants"/>
        </authorList>
    </citation>
    <scope>IDENTIFICATION</scope>
    <source>
        <strain evidence="2">cv. Heinz 1706</strain>
    </source>
</reference>
<organism evidence="2">
    <name type="scientific">Solanum lycopersicum</name>
    <name type="common">Tomato</name>
    <name type="synonym">Lycopersicon esculentum</name>
    <dbReference type="NCBI Taxonomy" id="4081"/>
    <lineage>
        <taxon>Eukaryota</taxon>
        <taxon>Viridiplantae</taxon>
        <taxon>Streptophyta</taxon>
        <taxon>Embryophyta</taxon>
        <taxon>Tracheophyta</taxon>
        <taxon>Spermatophyta</taxon>
        <taxon>Magnoliopsida</taxon>
        <taxon>eudicotyledons</taxon>
        <taxon>Gunneridae</taxon>
        <taxon>Pentapetalae</taxon>
        <taxon>asterids</taxon>
        <taxon>lamiids</taxon>
        <taxon>Solanales</taxon>
        <taxon>Solanaceae</taxon>
        <taxon>Solanoideae</taxon>
        <taxon>Solaneae</taxon>
        <taxon>Solanum</taxon>
        <taxon>Solanum subgen. Lycopersicon</taxon>
    </lineage>
</organism>
<feature type="region of interest" description="Disordered" evidence="1">
    <location>
        <begin position="116"/>
        <end position="143"/>
    </location>
</feature>
<evidence type="ECO:0000256" key="1">
    <source>
        <dbReference type="SAM" id="MobiDB-lite"/>
    </source>
</evidence>
<dbReference type="AlphaFoldDB" id="A0A3Q7EB81"/>
<evidence type="ECO:0000313" key="3">
    <source>
        <dbReference type="Proteomes" id="UP000004994"/>
    </source>
</evidence>
<name>A0A3Q7EB81_SOLLC</name>
<reference evidence="2" key="1">
    <citation type="journal article" date="2012" name="Nature">
        <title>The tomato genome sequence provides insights into fleshy fruit evolution.</title>
        <authorList>
            <consortium name="Tomato Genome Consortium"/>
        </authorList>
    </citation>
    <scope>NUCLEOTIDE SEQUENCE [LARGE SCALE GENOMIC DNA]</scope>
    <source>
        <strain evidence="2">cv. Heinz 1706</strain>
    </source>
</reference>
<feature type="compositionally biased region" description="Basic and acidic residues" evidence="1">
    <location>
        <begin position="131"/>
        <end position="143"/>
    </location>
</feature>
<accession>A0A3Q7EB81</accession>
<protein>
    <submittedName>
        <fullName evidence="2">Uncharacterized protein</fullName>
    </submittedName>
</protein>
<dbReference type="InParanoid" id="A0A3Q7EB81"/>
<dbReference type="Gramene" id="Solyc01g014980.3.1">
    <property type="protein sequence ID" value="Solyc01g014980.3.1"/>
    <property type="gene ID" value="Solyc01g014980.3"/>
</dbReference>
<sequence length="143" mass="16617">MVVVEEMFKVIHVNKSTNLEEEKRWIEPRTKETYDSFIRMSQDTVVLYLLRAETNHLHKKKLRIFGNKVQVNRLKPTEREREVEIVASKEAEYKRYATLQAQLTFIFVSENILPPCPASSDDGADQEGDENDKGDKESDGDNK</sequence>
<dbReference type="EnsemblPlants" id="Solyc01g014980.3.1">
    <property type="protein sequence ID" value="Solyc01g014980.3.1"/>
    <property type="gene ID" value="Solyc01g014980.3"/>
</dbReference>
<dbReference type="Proteomes" id="UP000004994">
    <property type="component" value="Chromosome 1"/>
</dbReference>